<reference evidence="1" key="1">
    <citation type="submission" date="2018-05" db="EMBL/GenBank/DDBJ databases">
        <authorList>
            <person name="Lanie J.A."/>
            <person name="Ng W.-L."/>
            <person name="Kazmierczak K.M."/>
            <person name="Andrzejewski T.M."/>
            <person name="Davidsen T.M."/>
            <person name="Wayne K.J."/>
            <person name="Tettelin H."/>
            <person name="Glass J.I."/>
            <person name="Rusch D."/>
            <person name="Podicherti R."/>
            <person name="Tsui H.-C.T."/>
            <person name="Winkler M.E."/>
        </authorList>
    </citation>
    <scope>NUCLEOTIDE SEQUENCE</scope>
</reference>
<name>A0A381T4U7_9ZZZZ</name>
<accession>A0A381T4U7</accession>
<organism evidence="1">
    <name type="scientific">marine metagenome</name>
    <dbReference type="NCBI Taxonomy" id="408172"/>
    <lineage>
        <taxon>unclassified sequences</taxon>
        <taxon>metagenomes</taxon>
        <taxon>ecological metagenomes</taxon>
    </lineage>
</organism>
<dbReference type="AlphaFoldDB" id="A0A381T4U7"/>
<evidence type="ECO:0000313" key="1">
    <source>
        <dbReference type="EMBL" id="SVA11222.1"/>
    </source>
</evidence>
<sequence>MPIGTTLRTTTVLLGMVMGATSHVKAQGEEPYRKNLPADHPAITYDAGPVRDPVGELARAVETGEIRLAYDAQFGYLPSLLRHLDVNTDSQALVFSKTSFQAPLISPRAPRAIYFSDTAAVGVVRGASVIELAGFDPRRGAVFYTLDAARSDSPRFDRPKGCLRCHQQAATLGVPGPYIGSVTTSVTGRPNFGLGTVVTDHRTPFEARWGGWYVTGTHGSQQHRGNAMARDPAAPAGLVDPARQNLRSLQRFIDVDEFLAPTSDLIALMTFEHQTQMINLLTRIGWEARLADHDGLLDVVETQARRAGVEEIVRYMLFVDEIPLTEEIEGVSSFTETFEARGPHDSQGRSLRDFDLRSRLFRYPLSFMIYSDLFDGLPDVIKEPVYERLFEVLSADQGVDGFDALSPADRHTIVAIVRDTKMELPDYWAVE</sequence>
<protein>
    <recommendedName>
        <fullName evidence="2">Cytochrome c domain-containing protein</fullName>
    </recommendedName>
</protein>
<evidence type="ECO:0008006" key="2">
    <source>
        <dbReference type="Google" id="ProtNLM"/>
    </source>
</evidence>
<gene>
    <name evidence="1" type="ORF">METZ01_LOCUS64076</name>
</gene>
<proteinExistence type="predicted"/>
<dbReference type="EMBL" id="UINC01004029">
    <property type="protein sequence ID" value="SVA11222.1"/>
    <property type="molecule type" value="Genomic_DNA"/>
</dbReference>